<gene>
    <name evidence="1" type="ORF">PR048_027428</name>
</gene>
<protein>
    <submittedName>
        <fullName evidence="1">Uncharacterized protein</fullName>
    </submittedName>
</protein>
<dbReference type="Pfam" id="PF14223">
    <property type="entry name" value="Retrotran_gag_2"/>
    <property type="match status" value="1"/>
</dbReference>
<dbReference type="EMBL" id="JARBHB010000012">
    <property type="protein sequence ID" value="KAJ8871124.1"/>
    <property type="molecule type" value="Genomic_DNA"/>
</dbReference>
<name>A0ABQ9GGM8_9NEOP</name>
<reference evidence="1 2" key="1">
    <citation type="submission" date="2023-02" db="EMBL/GenBank/DDBJ databases">
        <title>LHISI_Scaffold_Assembly.</title>
        <authorList>
            <person name="Stuart O.P."/>
            <person name="Cleave R."/>
            <person name="Magrath M.J.L."/>
            <person name="Mikheyev A.S."/>
        </authorList>
    </citation>
    <scope>NUCLEOTIDE SEQUENCE [LARGE SCALE GENOMIC DNA]</scope>
    <source>
        <strain evidence="1">Daus_M_001</strain>
        <tissue evidence="1">Leg muscle</tissue>
    </source>
</reference>
<organism evidence="1 2">
    <name type="scientific">Dryococelus australis</name>
    <dbReference type="NCBI Taxonomy" id="614101"/>
    <lineage>
        <taxon>Eukaryota</taxon>
        <taxon>Metazoa</taxon>
        <taxon>Ecdysozoa</taxon>
        <taxon>Arthropoda</taxon>
        <taxon>Hexapoda</taxon>
        <taxon>Insecta</taxon>
        <taxon>Pterygota</taxon>
        <taxon>Neoptera</taxon>
        <taxon>Polyneoptera</taxon>
        <taxon>Phasmatodea</taxon>
        <taxon>Verophasmatodea</taxon>
        <taxon>Anareolatae</taxon>
        <taxon>Phasmatidae</taxon>
        <taxon>Eurycanthinae</taxon>
        <taxon>Dryococelus</taxon>
    </lineage>
</organism>
<sequence length="279" mass="31335">MLDVSYGLAEQVEEVLQRCFVESSMVEWCQRGSSSHSADFCTPSDAPHSNWRTWKYKVGALLCGVSGCLDILEGTLQEPEALKIEATLAEVTLYNSNVERFVNAESNALLILTTNMTEDMLEKIMRFSTAREMWIELHRLFDRGKNLTNELCAFANALKSRTADLGQEVLTTTSRKVLDKSIGKETKHVSAEESVGAVKGLMAVTASLASYDDDHGWYVDNGATNHDDFSRFRSVYYMREKSEVPEKLRSFLKETQVIGHVIKEFLSTNGGAFDTEKME</sequence>
<evidence type="ECO:0000313" key="2">
    <source>
        <dbReference type="Proteomes" id="UP001159363"/>
    </source>
</evidence>
<evidence type="ECO:0000313" key="1">
    <source>
        <dbReference type="EMBL" id="KAJ8871124.1"/>
    </source>
</evidence>
<comment type="caution">
    <text evidence="1">The sequence shown here is derived from an EMBL/GenBank/DDBJ whole genome shotgun (WGS) entry which is preliminary data.</text>
</comment>
<accession>A0ABQ9GGM8</accession>
<proteinExistence type="predicted"/>
<dbReference type="Proteomes" id="UP001159363">
    <property type="component" value="Chromosome 11"/>
</dbReference>
<keyword evidence="2" id="KW-1185">Reference proteome</keyword>